<dbReference type="InterPro" id="IPR036322">
    <property type="entry name" value="WD40_repeat_dom_sf"/>
</dbReference>
<dbReference type="InterPro" id="IPR000719">
    <property type="entry name" value="Prot_kinase_dom"/>
</dbReference>
<protein>
    <recommendedName>
        <fullName evidence="3">Protein kinase domain-containing protein</fullName>
    </recommendedName>
</protein>
<feature type="compositionally biased region" description="Pro residues" evidence="2">
    <location>
        <begin position="1399"/>
        <end position="1410"/>
    </location>
</feature>
<dbReference type="InterPro" id="IPR011009">
    <property type="entry name" value="Kinase-like_dom_sf"/>
</dbReference>
<feature type="compositionally biased region" description="Low complexity" evidence="2">
    <location>
        <begin position="1021"/>
        <end position="1030"/>
    </location>
</feature>
<feature type="compositionally biased region" description="Gly residues" evidence="2">
    <location>
        <begin position="277"/>
        <end position="286"/>
    </location>
</feature>
<feature type="compositionally biased region" description="Low complexity" evidence="2">
    <location>
        <begin position="2043"/>
        <end position="2053"/>
    </location>
</feature>
<feature type="compositionally biased region" description="Polar residues" evidence="2">
    <location>
        <begin position="1500"/>
        <end position="1510"/>
    </location>
</feature>
<dbReference type="GO" id="GO:0005524">
    <property type="term" value="F:ATP binding"/>
    <property type="evidence" value="ECO:0007669"/>
    <property type="project" value="InterPro"/>
</dbReference>
<dbReference type="SUPFAM" id="SSF56112">
    <property type="entry name" value="Protein kinase-like (PK-like)"/>
    <property type="match status" value="1"/>
</dbReference>
<feature type="compositionally biased region" description="Pro residues" evidence="2">
    <location>
        <begin position="1483"/>
        <end position="1493"/>
    </location>
</feature>
<feature type="compositionally biased region" description="Gly residues" evidence="2">
    <location>
        <begin position="655"/>
        <end position="667"/>
    </location>
</feature>
<feature type="region of interest" description="Disordered" evidence="2">
    <location>
        <begin position="261"/>
        <end position="288"/>
    </location>
</feature>
<dbReference type="InterPro" id="IPR001680">
    <property type="entry name" value="WD40_rpt"/>
</dbReference>
<feature type="region of interest" description="Disordered" evidence="2">
    <location>
        <begin position="650"/>
        <end position="677"/>
    </location>
</feature>
<dbReference type="Gene3D" id="1.10.510.10">
    <property type="entry name" value="Transferase(Phosphotransferase) domain 1"/>
    <property type="match status" value="1"/>
</dbReference>
<feature type="compositionally biased region" description="Low complexity" evidence="2">
    <location>
        <begin position="1577"/>
        <end position="1590"/>
    </location>
</feature>
<keyword evidence="5" id="KW-1185">Reference proteome</keyword>
<dbReference type="InterPro" id="IPR051681">
    <property type="entry name" value="Ser/Thr_Kinases-Pseudokinases"/>
</dbReference>
<sequence length="2437" mass="245940">MEQLWEVVQAQEAARLEVQQLAEVAARSKVHKQRCQEVAEASQHAFIQLETALRQRTSDHVTLLSSAARLTAAAKRARSCVEEVGNPSAIGRLTVSFQRKAAERALSDERRVFLELVFDQASTSAAAAAAAASGSITPGNASLRMSNLGAPTYPLQPSSTMSSHLQPAISGRFKGSMRGIGGSAFGQNGLRAAMLAAGGSSMPVTLSSQWASNMDSSLSVPPDFVGGAHGQLARLGTLNTTAAMSAGGAGSGLLPYPMGSMARRRPSSEGAAPCSLGGAGSAGGAGMDEADAARSSLPFLPGSVRSSDGLGVQKLCFMRGASGEKAAVQLLVVVHKQVEVYSSALDSFHSVSQVESDGQQVTSTTMYEPTIDLITGHKSGSVLVYGRPAGAPLSTGNGNGASPRAASAATAAALAGFPLIIRLSRFPVTALHAVPGVELDAATIAAAAAASPVSTGGAAQVSAGGAPAVAAGSNLITSGSVDDVLLYTGDAAGRVMAIRYNRTTPDLTAATVFTAAKRTASGRNLGPSSLDPFSTAITGLLYRGSYLVVCTANHNLHAIKVLSASPPPSTTTSFDIATARSVIGSPRAGEAPGGGLHGADSLANPTTPGAGSSAAPGTPGAGLPVTSSVNLLTPAGSTLSRAGTLAHGNGSVLAPGGGGSGSGGGAQEGATGTTIGTIRKGPLGLTTAVVDIYSFAVYGDCTEMVSIDWGSNAANGSMDGAIPGADAAGASEEGDGGFGPYPNFFGTSPAAGTGSMMRGAWMTDGGASAANNGRRSRTLTARRGPWRMLTSHQNGQLLMWDLAAGRLQLICTIGETGSSIVSVKVFPDLGTMVEILSSGFLRVGQLPTSALAPPLNPLGGVPAWRLRQALIRAHRGRITSTSTLAHVLATGTKKGGVKVWDVSELRSKAAVQGVAFKTPLTSAGSEGVAAAAAVGGAVSAVGGPADPVPMQAAASSRYPFGMFASAGGGAGAPGSVASGDDRYPLGPGNPSLSAMPNAPTMSRQGTMAGPPGSAYPSFLQSSFQPPQSLSRIDSDRGSVASGSICGLTPPGPMPLAPPPPAQTATPLPHPDAGQMRVPGPDTHQGFPGVQRVSAGGALGAGANGPAPMPFGTAAVLDSPADSIRAPIPARYPNSTGGVAPSEDDGAGTIGTNDLASEKSSIGASALAALAGVLNGGAAPVAKGTTQQPQLQRNMTMPPLQHPHQLEAHQKQEGNLTALSPPSPRPQSPGNGQQSQQAGALKTAGDGNNRTSQEERPARGTNPGTKPATTFASALEGEILHALAAAGGGGTKMAAQEEKRADESNKLPVVLPAGLTAAEAEESAKADPRTRWGNAGAAIMQANRQSIFKRVKGGSKSSDDDGPSGGNNGPSGSAAAVPTTAAPPPPVVSPSKRYTSGAGAPPPPPQQPPPAAYGAAQYPHMPDGYMIPRAHGNGASPYSTTPPSPPPRSLSFPHQGVPYSNGHSLMDPPPTANSPYNSTYLQPPHSPRGAPPSPYGAQYVPTGSQFGRGQSNHGNAHHGHNATSSHGYGHMSYPPPALGRTSDYGGGGISGLPPSPAGAGGMGPLGNHHHHNMHHSHGQMPGVQQQVQHVPGPRERRLSTMSDYEVMASRRTSGSGHEPLPLGQDVEMLPVPPVLPPPAPVPNTTAQSPPQAHAINPLLQNCFIRPDDLRLIDPVGQGAEGTVWRGRWHHIDVAVKEMHPTSASFGKLVSIAKDLSSPESARSSEVLAGVVKEVSALMDLGQHPNIIRFVGVCAEPPRIVTEYYKMGSLYHLLKEARQGNMRTREKLTWAKRLIMLQDMAAGMSYLHSRNYIHGDLRSPNVFVSEDQHLKIGDFGFARILGTAQNPVQEVPARLTNPRWQAPEVYAMNNPTATTAADVYSFGIIMYEMLTYTQPYNDVADDEMVMCRHSLSPEWRPTLPPDSKLPVPPNVHLQAYKALMQDCWAVDPADRPAFHKIAERLMALIRWQRTLSQVRNSLLGARLFKNMTARRTANAAAIEAASAAAAALPGGASATMPASPRTGGSAPAGPTTAATTIAAASAGASSAPAAAASPPVRQQEPADEEADRDLVPELRSSRQLLASVAAAAFATPTPTAAAAAAVAGFGGASAFSGAVEPISPPSPVTGSDLAGSSSADGGGAFSARTSVSFGSRLSSRVSGWPPATSGSGMLGAHSSLAAQQLAAAATMSAELESVPTLASTASRPLRVTAATRAPSPPPPPAAAAAPVPVAPAAPAAPLGALSDGFALMSPFQALNLSDDEDDAAPVVPEKVKPASAATAAAAAPAVAAAPAAAAKGAGGPIQGSMSDAPVAAVAVVMAGAGEAAVTALSEPPATLAAVAPRPNGAAAAAADPFAMESPFLGLGSLDSDDSVDGSSKHASQGEQPCTKAGGPASQAATAVVAVVAAVPPAAAAGPPRPSGGDPFAMMSPFQGLGLDDDDE</sequence>
<keyword evidence="1" id="KW-0853">WD repeat</keyword>
<feature type="compositionally biased region" description="Low complexity" evidence="2">
    <location>
        <begin position="1369"/>
        <end position="1379"/>
    </location>
</feature>
<feature type="region of interest" description="Disordered" evidence="2">
    <location>
        <begin position="2008"/>
        <end position="2029"/>
    </location>
</feature>
<dbReference type="PROSITE" id="PS50082">
    <property type="entry name" value="WD_REPEATS_2"/>
    <property type="match status" value="1"/>
</dbReference>
<feature type="region of interest" description="Disordered" evidence="2">
    <location>
        <begin position="1214"/>
        <end position="1268"/>
    </location>
</feature>
<organism evidence="4 5">
    <name type="scientific">Astrephomene gubernaculifera</name>
    <dbReference type="NCBI Taxonomy" id="47775"/>
    <lineage>
        <taxon>Eukaryota</taxon>
        <taxon>Viridiplantae</taxon>
        <taxon>Chlorophyta</taxon>
        <taxon>core chlorophytes</taxon>
        <taxon>Chlorophyceae</taxon>
        <taxon>CS clade</taxon>
        <taxon>Chlamydomonadales</taxon>
        <taxon>Astrephomenaceae</taxon>
        <taxon>Astrephomene</taxon>
    </lineage>
</organism>
<feature type="compositionally biased region" description="Low complexity" evidence="2">
    <location>
        <begin position="605"/>
        <end position="622"/>
    </location>
</feature>
<feature type="compositionally biased region" description="Basic and acidic residues" evidence="2">
    <location>
        <begin position="1294"/>
        <end position="1304"/>
    </location>
</feature>
<proteinExistence type="predicted"/>
<feature type="region of interest" description="Disordered" evidence="2">
    <location>
        <begin position="2043"/>
        <end position="2066"/>
    </location>
</feature>
<evidence type="ECO:0000313" key="5">
    <source>
        <dbReference type="Proteomes" id="UP001054857"/>
    </source>
</evidence>
<dbReference type="InterPro" id="IPR001245">
    <property type="entry name" value="Ser-Thr/Tyr_kinase_cat_dom"/>
</dbReference>
<feature type="repeat" description="WD" evidence="1">
    <location>
        <begin position="871"/>
        <end position="910"/>
    </location>
</feature>
<evidence type="ECO:0000313" key="4">
    <source>
        <dbReference type="EMBL" id="GFR45345.1"/>
    </source>
</evidence>
<dbReference type="Gene3D" id="2.130.10.10">
    <property type="entry name" value="YVTN repeat-like/Quinoprotein amine dehydrogenase"/>
    <property type="match status" value="1"/>
</dbReference>
<feature type="compositionally biased region" description="Low complexity" evidence="2">
    <location>
        <begin position="1227"/>
        <end position="1236"/>
    </location>
</feature>
<feature type="region of interest" description="Disordered" evidence="2">
    <location>
        <begin position="2407"/>
        <end position="2437"/>
    </location>
</feature>
<dbReference type="GO" id="GO:0004674">
    <property type="term" value="F:protein serine/threonine kinase activity"/>
    <property type="evidence" value="ECO:0007669"/>
    <property type="project" value="TreeGrafter"/>
</dbReference>
<feature type="compositionally biased region" description="Basic residues" evidence="2">
    <location>
        <begin position="1566"/>
        <end position="1576"/>
    </location>
</feature>
<feature type="region of interest" description="Disordered" evidence="2">
    <location>
        <begin position="1021"/>
        <end position="1064"/>
    </location>
</feature>
<feature type="compositionally biased region" description="Pro residues" evidence="2">
    <location>
        <begin position="1049"/>
        <end position="1061"/>
    </location>
</feature>
<dbReference type="PROSITE" id="PS50011">
    <property type="entry name" value="PROTEIN_KINASE_DOM"/>
    <property type="match status" value="1"/>
</dbReference>
<dbReference type="PANTHER" id="PTHR44329:SF289">
    <property type="entry name" value="SERINE_THREONINE-PROTEIN KINASE VIK"/>
    <property type="match status" value="1"/>
</dbReference>
<gene>
    <name evidence="4" type="ORF">Agub_g6714</name>
</gene>
<name>A0AAD3DNW1_9CHLO</name>
<feature type="region of interest" description="Disordered" evidence="2">
    <location>
        <begin position="969"/>
        <end position="996"/>
    </location>
</feature>
<evidence type="ECO:0000259" key="3">
    <source>
        <dbReference type="PROSITE" id="PS50011"/>
    </source>
</evidence>
<feature type="region of interest" description="Disordered" evidence="2">
    <location>
        <begin position="1287"/>
        <end position="1591"/>
    </location>
</feature>
<reference evidence="4 5" key="1">
    <citation type="journal article" date="2021" name="Sci. Rep.">
        <title>Genome sequencing of the multicellular alga Astrephomene provides insights into convergent evolution of germ-soma differentiation.</title>
        <authorList>
            <person name="Yamashita S."/>
            <person name="Yamamoto K."/>
            <person name="Matsuzaki R."/>
            <person name="Suzuki S."/>
            <person name="Yamaguchi H."/>
            <person name="Hirooka S."/>
            <person name="Minakuchi Y."/>
            <person name="Miyagishima S."/>
            <person name="Kawachi M."/>
            <person name="Toyoda A."/>
            <person name="Nozaki H."/>
        </authorList>
    </citation>
    <scope>NUCLEOTIDE SEQUENCE [LARGE SCALE GENOMIC DNA]</scope>
    <source>
        <strain evidence="4 5">NIES-4017</strain>
    </source>
</reference>
<accession>A0AAD3DNW1</accession>
<dbReference type="Proteomes" id="UP001054857">
    <property type="component" value="Unassembled WGS sequence"/>
</dbReference>
<dbReference type="SUPFAM" id="SSF50978">
    <property type="entry name" value="WD40 repeat-like"/>
    <property type="match status" value="1"/>
</dbReference>
<dbReference type="Pfam" id="PF07714">
    <property type="entry name" value="PK_Tyr_Ser-Thr"/>
    <property type="match status" value="1"/>
</dbReference>
<dbReference type="EMBL" id="BMAR01000009">
    <property type="protein sequence ID" value="GFR45345.1"/>
    <property type="molecule type" value="Genomic_DNA"/>
</dbReference>
<feature type="region of interest" description="Disordered" evidence="2">
    <location>
        <begin position="2358"/>
        <end position="2390"/>
    </location>
</feature>
<evidence type="ECO:0000256" key="2">
    <source>
        <dbReference type="SAM" id="MobiDB-lite"/>
    </source>
</evidence>
<dbReference type="InterPro" id="IPR015943">
    <property type="entry name" value="WD40/YVTN_repeat-like_dom_sf"/>
</dbReference>
<evidence type="ECO:0000256" key="1">
    <source>
        <dbReference type="PROSITE-ProRule" id="PRU00221"/>
    </source>
</evidence>
<feature type="region of interest" description="Disordered" evidence="2">
    <location>
        <begin position="585"/>
        <end position="626"/>
    </location>
</feature>
<comment type="caution">
    <text evidence="4">The sequence shown here is derived from an EMBL/GenBank/DDBJ whole genome shotgun (WGS) entry which is preliminary data.</text>
</comment>
<feature type="domain" description="Protein kinase" evidence="3">
    <location>
        <begin position="1668"/>
        <end position="1963"/>
    </location>
</feature>
<feature type="region of interest" description="Disordered" evidence="2">
    <location>
        <begin position="1129"/>
        <end position="1153"/>
    </location>
</feature>
<dbReference type="PANTHER" id="PTHR44329">
    <property type="entry name" value="SERINE/THREONINE-PROTEIN KINASE TNNI3K-RELATED"/>
    <property type="match status" value="1"/>
</dbReference>